<feature type="domain" description="Non-haem dioxygenase N-terminal" evidence="4">
    <location>
        <begin position="8"/>
        <end position="117"/>
    </location>
</feature>
<dbReference type="InterPro" id="IPR027443">
    <property type="entry name" value="IPNS-like_sf"/>
</dbReference>
<keyword evidence="6" id="KW-1185">Reference proteome</keyword>
<evidence type="ECO:0000313" key="6">
    <source>
        <dbReference type="Proteomes" id="UP001417504"/>
    </source>
</evidence>
<proteinExistence type="predicted"/>
<dbReference type="SUPFAM" id="SSF51197">
    <property type="entry name" value="Clavaminate synthase-like"/>
    <property type="match status" value="1"/>
</dbReference>
<dbReference type="PRINTS" id="PR00682">
    <property type="entry name" value="IPNSYNTHASE"/>
</dbReference>
<protein>
    <recommendedName>
        <fullName evidence="4">Non-haem dioxygenase N-terminal domain-containing protein</fullName>
    </recommendedName>
</protein>
<sequence length="215" mass="24506">MGEAVLSLPIIDLSTEDRLSTAKRIRQACTEYGFFYLVHHGIDEELFKRVFDESNKFFALPLQEKMKVRRKNYRGYSEMYDEKLDPSLKSRGDLKESFYVGPSEDAKNCNLNQWPSEELLPSWRSTMESYYEKVLSAGKRLLSLVALALDLEEDFFEKVGAYPPMGFIRLLHYPGESTALNDEIYGASSHSDYGMITLLATDGVPGLQAYLPEKG</sequence>
<dbReference type="PANTHER" id="PTHR10209">
    <property type="entry name" value="OXIDOREDUCTASE, 2OG-FE II OXYGENASE FAMILY PROTEIN"/>
    <property type="match status" value="1"/>
</dbReference>
<dbReference type="Proteomes" id="UP001417504">
    <property type="component" value="Unassembled WGS sequence"/>
</dbReference>
<dbReference type="GO" id="GO:0046872">
    <property type="term" value="F:metal ion binding"/>
    <property type="evidence" value="ECO:0007669"/>
    <property type="project" value="UniProtKB-KW"/>
</dbReference>
<evidence type="ECO:0000313" key="5">
    <source>
        <dbReference type="EMBL" id="KAK9144553.1"/>
    </source>
</evidence>
<evidence type="ECO:0000256" key="3">
    <source>
        <dbReference type="ARBA" id="ARBA00023004"/>
    </source>
</evidence>
<dbReference type="AlphaFoldDB" id="A0AAP0K2A4"/>
<evidence type="ECO:0000256" key="2">
    <source>
        <dbReference type="ARBA" id="ARBA00023002"/>
    </source>
</evidence>
<gene>
    <name evidence="5" type="ORF">Sjap_004456</name>
</gene>
<dbReference type="Pfam" id="PF14226">
    <property type="entry name" value="DIOX_N"/>
    <property type="match status" value="1"/>
</dbReference>
<dbReference type="PANTHER" id="PTHR10209:SF590">
    <property type="entry name" value="2-OXOGLUTARATE (2OG) AND FE(II)-DEPENDENT OXYGENASE SUPERFAMILY PROTEIN"/>
    <property type="match status" value="1"/>
</dbReference>
<evidence type="ECO:0000259" key="4">
    <source>
        <dbReference type="Pfam" id="PF14226"/>
    </source>
</evidence>
<dbReference type="Gene3D" id="2.60.120.330">
    <property type="entry name" value="B-lactam Antibiotic, Isopenicillin N Synthase, Chain"/>
    <property type="match status" value="1"/>
</dbReference>
<evidence type="ECO:0000256" key="1">
    <source>
        <dbReference type="ARBA" id="ARBA00022723"/>
    </source>
</evidence>
<keyword evidence="2" id="KW-0560">Oxidoreductase</keyword>
<reference evidence="5 6" key="1">
    <citation type="submission" date="2024-01" db="EMBL/GenBank/DDBJ databases">
        <title>Genome assemblies of Stephania.</title>
        <authorList>
            <person name="Yang L."/>
        </authorList>
    </citation>
    <scope>NUCLEOTIDE SEQUENCE [LARGE SCALE GENOMIC DNA]</scope>
    <source>
        <strain evidence="5">QJT</strain>
        <tissue evidence="5">Leaf</tissue>
    </source>
</reference>
<dbReference type="InterPro" id="IPR026992">
    <property type="entry name" value="DIOX_N"/>
</dbReference>
<name>A0AAP0K2A4_9MAGN</name>
<organism evidence="5 6">
    <name type="scientific">Stephania japonica</name>
    <dbReference type="NCBI Taxonomy" id="461633"/>
    <lineage>
        <taxon>Eukaryota</taxon>
        <taxon>Viridiplantae</taxon>
        <taxon>Streptophyta</taxon>
        <taxon>Embryophyta</taxon>
        <taxon>Tracheophyta</taxon>
        <taxon>Spermatophyta</taxon>
        <taxon>Magnoliopsida</taxon>
        <taxon>Ranunculales</taxon>
        <taxon>Menispermaceae</taxon>
        <taxon>Menispermoideae</taxon>
        <taxon>Cissampelideae</taxon>
        <taxon>Stephania</taxon>
    </lineage>
</organism>
<keyword evidence="3" id="KW-0408">Iron</keyword>
<dbReference type="EMBL" id="JBBNAE010000002">
    <property type="protein sequence ID" value="KAK9144553.1"/>
    <property type="molecule type" value="Genomic_DNA"/>
</dbReference>
<keyword evidence="1" id="KW-0479">Metal-binding</keyword>
<comment type="caution">
    <text evidence="5">The sequence shown here is derived from an EMBL/GenBank/DDBJ whole genome shotgun (WGS) entry which is preliminary data.</text>
</comment>
<accession>A0AAP0K2A4</accession>
<dbReference type="GO" id="GO:0016491">
    <property type="term" value="F:oxidoreductase activity"/>
    <property type="evidence" value="ECO:0007669"/>
    <property type="project" value="UniProtKB-KW"/>
</dbReference>